<feature type="region of interest" description="Disordered" evidence="2">
    <location>
        <begin position="327"/>
        <end position="354"/>
    </location>
</feature>
<feature type="region of interest" description="Disordered" evidence="2">
    <location>
        <begin position="891"/>
        <end position="969"/>
    </location>
</feature>
<feature type="compositionally biased region" description="Low complexity" evidence="2">
    <location>
        <begin position="1149"/>
        <end position="1162"/>
    </location>
</feature>
<feature type="compositionally biased region" description="Basic and acidic residues" evidence="2">
    <location>
        <begin position="891"/>
        <end position="911"/>
    </location>
</feature>
<feature type="region of interest" description="Disordered" evidence="2">
    <location>
        <begin position="221"/>
        <end position="254"/>
    </location>
</feature>
<feature type="compositionally biased region" description="Basic and acidic residues" evidence="2">
    <location>
        <begin position="944"/>
        <end position="969"/>
    </location>
</feature>
<keyword evidence="6" id="KW-1185">Reference proteome</keyword>
<dbReference type="Pfam" id="PF01843">
    <property type="entry name" value="DIL"/>
    <property type="match status" value="1"/>
</dbReference>
<organism evidence="5 6">
    <name type="scientific">Anaeramoeba flamelloides</name>
    <dbReference type="NCBI Taxonomy" id="1746091"/>
    <lineage>
        <taxon>Eukaryota</taxon>
        <taxon>Metamonada</taxon>
        <taxon>Anaeramoebidae</taxon>
        <taxon>Anaeramoeba</taxon>
    </lineage>
</organism>
<comment type="caution">
    <text evidence="5">The sequence shown here is derived from an EMBL/GenBank/DDBJ whole genome shotgun (WGS) entry which is preliminary data.</text>
</comment>
<proteinExistence type="predicted"/>
<keyword evidence="1" id="KW-0175">Coiled coil</keyword>
<dbReference type="SMART" id="SM01132">
    <property type="entry name" value="DIL"/>
    <property type="match status" value="1"/>
</dbReference>
<feature type="region of interest" description="Disordered" evidence="2">
    <location>
        <begin position="74"/>
        <end position="107"/>
    </location>
</feature>
<evidence type="ECO:0000256" key="2">
    <source>
        <dbReference type="SAM" id="MobiDB-lite"/>
    </source>
</evidence>
<dbReference type="Proteomes" id="UP001150062">
    <property type="component" value="Unassembled WGS sequence"/>
</dbReference>
<sequence length="1471" mass="172578">MSKILHLKQQKVKFTVRFVAICVIGLPTNNSLLYLHYKSGKHLGKTKKTFATKNGEAQFAEEFQFNTKFISKITKPKTKKKNKKKRKKKNQKEEEEKEKEKQKDEENKKNEIVTYSKKLLVLRLKLSDTRNNRYKPRRKNRTVGMLKINLSQFAFSKDPLLNIYEFKLRTKVKLKTRPSLLIAFHVTPLQLSSRLCPLLQDHKISDQLDLYKQQINFLNSEKISKKNPNNSKFPKNSSGSNVNEENNNSDLSWGDDLTEFNGASEISGSDSEFTEDEAVIIDFESQKRMTNGNINYPSSSKRKIMNRKHLQKEKKIKNLRTFSSTQRNIGQSIKKEIEKKKKKKNNQQGEKKKQKFKELRSLSIIELESRLEQLNKGLNVLIETQNKLKTKYEKNLKEKERISELRTKLKNNQKEILEKQQKEIEGNLILESNFESKVLKQLTILEKYIRERLKSKRQILKVFNKQFEKTTNEKEKFKKNLIELEKDNLIIQDEQKRLRQKRNNVSILSIKLKKLKKKKKNQILPDLIDNYYKKYLLKKDEYKKKKLSIQKKNNKLKLQLSKIYESKIEKSLNLKNIEQNVTFLNKRASTYGKLRDISIHNVIYCKELNENLKTTTFSQENIQEFAELIVNPYITFKNALIQDQKRYVFELQNNFIQLNTKKNEIKKEIKERQKKNRIELKEIGLNLQKEHKSVQSKKSLLKKNYVKKNEIKYLLFQQLNDKYDELEKEDPRNKKIEQTIILNKKLINEEMDVKNKKRSKLITENFTETNMKQLKKMIKKTQNTIIENNKLKSQFMEIKHDCLILKNAKDNNFNQTKEDIMKNDLYGYQKQLNKNQMLRQQILGIEKPLIISIQQCEFQLKMFQTQKEQLQLEVEWVIEVFKETTGYDYVVGKDGKKEDKGEERGEKEGKGKGSGSGSGSGERKKSGGGSVRGREGGGEGEGENDSKSESESESEKETDKNEVGKNPKWDIEPDKLLEIQNIIKNKYSKSNKDKELISERNKGIYKQSFIITELEQKLNINLIIEQEKLLIERIFFFSEPIYSKKYPIPACLIINFFLLTNSFTKGSELVLGSFIDSLKLMLRINRDERKLLIWILINILFSIRLLIDLVQKDPEEFNFKKIDESFTKIRLNYNQNYLQDDDFNNSSSVFNNSHNGNDNGNDNDGDDKTKNDKKESSLNIIKILDNYSKIYEKKLISEMTFIPNDEPIFNLHKELGHLANEAYINIIDTIEDEIKYSIARVFINNKSSTVHSFLSKLDLKVNTILDIFQEIDQLSKTSLSLPFSFSLTVIKHILSFINSTIFHQLLNKKKFCTIGHSLKIKESISKIESWISQNGFQEAINELGQIKNAVDLIIMNKVILKDPLMEFETCTTVLNNLTLFQIYYILSNFTPDEFDAIAIQKEDLKSLWNFAKSKQIENGLDEINIEIETNSNLPITIDFLKIDCEGWQSVNVPKKLQEKIDKIKEFKFAIN</sequence>
<evidence type="ECO:0000313" key="5">
    <source>
        <dbReference type="EMBL" id="KAJ6229815.1"/>
    </source>
</evidence>
<evidence type="ECO:0008006" key="7">
    <source>
        <dbReference type="Google" id="ProtNLM"/>
    </source>
</evidence>
<name>A0ABQ8XBW7_9EUKA</name>
<accession>A0ABQ8XBW7</accession>
<feature type="compositionally biased region" description="Basic and acidic residues" evidence="2">
    <location>
        <begin position="91"/>
        <end position="107"/>
    </location>
</feature>
<feature type="compositionally biased region" description="Low complexity" evidence="2">
    <location>
        <begin position="226"/>
        <end position="249"/>
    </location>
</feature>
<reference evidence="5" key="1">
    <citation type="submission" date="2022-08" db="EMBL/GenBank/DDBJ databases">
        <title>Novel sulfate-reducing endosymbionts in the free-living metamonad Anaeramoeba.</title>
        <authorList>
            <person name="Jerlstrom-Hultqvist J."/>
            <person name="Cepicka I."/>
            <person name="Gallot-Lavallee L."/>
            <person name="Salas-Leiva D."/>
            <person name="Curtis B.A."/>
            <person name="Zahonova K."/>
            <person name="Pipaliya S."/>
            <person name="Dacks J."/>
            <person name="Roger A.J."/>
        </authorList>
    </citation>
    <scope>NUCLEOTIDE SEQUENCE</scope>
    <source>
        <strain evidence="5">Schooner1</strain>
    </source>
</reference>
<dbReference type="PROSITE" id="PS51840">
    <property type="entry name" value="C2_NT"/>
    <property type="match status" value="1"/>
</dbReference>
<feature type="region of interest" description="Disordered" evidence="2">
    <location>
        <begin position="1149"/>
        <end position="1172"/>
    </location>
</feature>
<dbReference type="InterPro" id="IPR002710">
    <property type="entry name" value="Dilute_dom"/>
</dbReference>
<dbReference type="EMBL" id="JAOAOG010000317">
    <property type="protein sequence ID" value="KAJ6229815.1"/>
    <property type="molecule type" value="Genomic_DNA"/>
</dbReference>
<feature type="domain" description="C2 NT-type" evidence="4">
    <location>
        <begin position="4"/>
        <end position="188"/>
    </location>
</feature>
<gene>
    <name evidence="5" type="ORF">M0813_07403</name>
</gene>
<dbReference type="PROSITE" id="PS51126">
    <property type="entry name" value="DILUTE"/>
    <property type="match status" value="1"/>
</dbReference>
<evidence type="ECO:0000256" key="1">
    <source>
        <dbReference type="SAM" id="Coils"/>
    </source>
</evidence>
<feature type="coiled-coil region" evidence="1">
    <location>
        <begin position="648"/>
        <end position="675"/>
    </location>
</feature>
<feature type="domain" description="Dilute" evidence="3">
    <location>
        <begin position="1224"/>
        <end position="1413"/>
    </location>
</feature>
<evidence type="ECO:0000313" key="6">
    <source>
        <dbReference type="Proteomes" id="UP001150062"/>
    </source>
</evidence>
<evidence type="ECO:0000259" key="3">
    <source>
        <dbReference type="PROSITE" id="PS51126"/>
    </source>
</evidence>
<feature type="compositionally biased region" description="Basic residues" evidence="2">
    <location>
        <begin position="74"/>
        <end position="90"/>
    </location>
</feature>
<evidence type="ECO:0000259" key="4">
    <source>
        <dbReference type="PROSITE" id="PS51840"/>
    </source>
</evidence>
<dbReference type="InterPro" id="IPR019448">
    <property type="entry name" value="NT-C2"/>
</dbReference>
<feature type="coiled-coil region" evidence="1">
    <location>
        <begin position="460"/>
        <end position="559"/>
    </location>
</feature>
<protein>
    <recommendedName>
        <fullName evidence="7">Dilute domain-containing protein</fullName>
    </recommendedName>
</protein>